<dbReference type="InterPro" id="IPR021295">
    <property type="entry name" value="DUF2867"/>
</dbReference>
<comment type="caution">
    <text evidence="1">The sequence shown here is derived from an EMBL/GenBank/DDBJ whole genome shotgun (WGS) entry which is preliminary data.</text>
</comment>
<keyword evidence="2" id="KW-1185">Reference proteome</keyword>
<dbReference type="EMBL" id="BSNG01000001">
    <property type="protein sequence ID" value="GLQ08232.1"/>
    <property type="molecule type" value="Genomic_DNA"/>
</dbReference>
<protein>
    <recommendedName>
        <fullName evidence="3">DUF2867 domain-containing protein</fullName>
    </recommendedName>
</protein>
<reference evidence="1" key="2">
    <citation type="submission" date="2023-01" db="EMBL/GenBank/DDBJ databases">
        <title>Draft genome sequence of Devosia yakushimensis strain NBRC 103855.</title>
        <authorList>
            <person name="Sun Q."/>
            <person name="Mori K."/>
        </authorList>
    </citation>
    <scope>NUCLEOTIDE SEQUENCE</scope>
    <source>
        <strain evidence="1">NBRC 103855</strain>
    </source>
</reference>
<accession>A0ABQ5UAB0</accession>
<dbReference type="RefSeq" id="WP_284387000.1">
    <property type="nucleotide sequence ID" value="NZ_BSNG01000001.1"/>
</dbReference>
<name>A0ABQ5UAB0_9HYPH</name>
<dbReference type="Proteomes" id="UP001161406">
    <property type="component" value="Unassembled WGS sequence"/>
</dbReference>
<reference evidence="1" key="1">
    <citation type="journal article" date="2014" name="Int. J. Syst. Evol. Microbiol.">
        <title>Complete genome of a new Firmicutes species belonging to the dominant human colonic microbiota ('Ruminococcus bicirculans') reveals two chromosomes and a selective capacity to utilize plant glucans.</title>
        <authorList>
            <consortium name="NISC Comparative Sequencing Program"/>
            <person name="Wegmann U."/>
            <person name="Louis P."/>
            <person name="Goesmann A."/>
            <person name="Henrissat B."/>
            <person name="Duncan S.H."/>
            <person name="Flint H.J."/>
        </authorList>
    </citation>
    <scope>NUCLEOTIDE SEQUENCE</scope>
    <source>
        <strain evidence="1">NBRC 103855</strain>
    </source>
</reference>
<dbReference type="Pfam" id="PF11066">
    <property type="entry name" value="DUF2867"/>
    <property type="match status" value="1"/>
</dbReference>
<evidence type="ECO:0000313" key="1">
    <source>
        <dbReference type="EMBL" id="GLQ08232.1"/>
    </source>
</evidence>
<gene>
    <name evidence="1" type="ORF">GCM10007913_01640</name>
</gene>
<proteinExistence type="predicted"/>
<organism evidence="1 2">
    <name type="scientific">Devosia yakushimensis</name>
    <dbReference type="NCBI Taxonomy" id="470028"/>
    <lineage>
        <taxon>Bacteria</taxon>
        <taxon>Pseudomonadati</taxon>
        <taxon>Pseudomonadota</taxon>
        <taxon>Alphaproteobacteria</taxon>
        <taxon>Hyphomicrobiales</taxon>
        <taxon>Devosiaceae</taxon>
        <taxon>Devosia</taxon>
    </lineage>
</organism>
<evidence type="ECO:0008006" key="3">
    <source>
        <dbReference type="Google" id="ProtNLM"/>
    </source>
</evidence>
<evidence type="ECO:0000313" key="2">
    <source>
        <dbReference type="Proteomes" id="UP001161406"/>
    </source>
</evidence>
<sequence length="171" mass="18633">MGKPYRYPPDGALMTYFQAGDFLDSQSVPLPHPAPDAAGLTIAIFFNMPGWVRVLLGLRNLLMAPFGLKTGTARDIAAPTREQINTCSYSGIFAVHSATADEVILGTNDKHLDFRVSILKDETADCVSLSTWVRPHNFFGRAYLALVYPLHRLIVARCLANASKLGLTAPA</sequence>